<evidence type="ECO:0000256" key="1">
    <source>
        <dbReference type="SAM" id="Phobius"/>
    </source>
</evidence>
<organism evidence="2 3">
    <name type="scientific">Parvibacter caecicola</name>
    <dbReference type="NCBI Taxonomy" id="747645"/>
    <lineage>
        <taxon>Bacteria</taxon>
        <taxon>Bacillati</taxon>
        <taxon>Actinomycetota</taxon>
        <taxon>Coriobacteriia</taxon>
        <taxon>Coriobacteriales</taxon>
        <taxon>Coriobacteriaceae</taxon>
        <taxon>Parvibacter</taxon>
    </lineage>
</organism>
<proteinExistence type="predicted"/>
<protein>
    <submittedName>
        <fullName evidence="2">Polysulfide reductase</fullName>
    </submittedName>
</protein>
<feature type="transmembrane region" description="Helical" evidence="1">
    <location>
        <begin position="15"/>
        <end position="36"/>
    </location>
</feature>
<gene>
    <name evidence="2" type="ORF">E5982_08595</name>
</gene>
<comment type="caution">
    <text evidence="2">The sequence shown here is derived from an EMBL/GenBank/DDBJ whole genome shotgun (WGS) entry which is preliminary data.</text>
</comment>
<dbReference type="EMBL" id="SSTM01000006">
    <property type="protein sequence ID" value="TJW09892.1"/>
    <property type="molecule type" value="Genomic_DNA"/>
</dbReference>
<name>A0A4T9TGS2_9ACTN</name>
<sequence length="44" mass="4750">TAYQGLVYWPTPLEFGVALGVVALGFLVFFLGLKLLPLRPAGDE</sequence>
<feature type="non-terminal residue" evidence="2">
    <location>
        <position position="1"/>
    </location>
</feature>
<keyword evidence="1" id="KW-0472">Membrane</keyword>
<dbReference type="AlphaFoldDB" id="A0A4T9TGS2"/>
<keyword evidence="1" id="KW-0812">Transmembrane</keyword>
<accession>A0A4T9TGS2</accession>
<evidence type="ECO:0000313" key="3">
    <source>
        <dbReference type="Proteomes" id="UP000309454"/>
    </source>
</evidence>
<keyword evidence="1" id="KW-1133">Transmembrane helix</keyword>
<evidence type="ECO:0000313" key="2">
    <source>
        <dbReference type="EMBL" id="TJW09892.1"/>
    </source>
</evidence>
<keyword evidence="3" id="KW-1185">Reference proteome</keyword>
<reference evidence="2 3" key="1">
    <citation type="submission" date="2019-04" db="EMBL/GenBank/DDBJ databases">
        <title>Microbes associate with the intestines of laboratory mice.</title>
        <authorList>
            <person name="Navarre W."/>
            <person name="Wong E."/>
            <person name="Huang K.C."/>
            <person name="Tropini C."/>
            <person name="Ng K."/>
            <person name="Yu B."/>
        </authorList>
    </citation>
    <scope>NUCLEOTIDE SEQUENCE [LARGE SCALE GENOMIC DNA]</scope>
    <source>
        <strain evidence="2 3">NM48_B13</strain>
    </source>
</reference>
<dbReference type="Proteomes" id="UP000309454">
    <property type="component" value="Unassembled WGS sequence"/>
</dbReference>